<name>A0AAW0FDM6_9TRYP</name>
<keyword evidence="3" id="KW-1185">Reference proteome</keyword>
<protein>
    <submittedName>
        <fullName evidence="2">Uncharacterized protein</fullName>
    </submittedName>
</protein>
<organism evidence="2 3">
    <name type="scientific">Novymonas esmeraldas</name>
    <dbReference type="NCBI Taxonomy" id="1808958"/>
    <lineage>
        <taxon>Eukaryota</taxon>
        <taxon>Discoba</taxon>
        <taxon>Euglenozoa</taxon>
        <taxon>Kinetoplastea</taxon>
        <taxon>Metakinetoplastina</taxon>
        <taxon>Trypanosomatida</taxon>
        <taxon>Trypanosomatidae</taxon>
        <taxon>Novymonas</taxon>
    </lineage>
</organism>
<evidence type="ECO:0000256" key="1">
    <source>
        <dbReference type="SAM" id="MobiDB-lite"/>
    </source>
</evidence>
<sequence>MEQMQSLPAAPPPGNYIMSAASSLAVHSLNATRPPCIKNLGDSNDGDLAALRSLPLDQQHSLRLGCSSTSGSMAVSMTAAPRLLQPAALPILSVENTLGGDSGIALSEDDQRDRADSHVEVSSTRVGERLAFVASLSARMQDRARERGRRSLPASMVFDPSMLLGGCVNAHGSMNSRPPTAPQLSTSRMPGDQWSYGGHHREYPMPTTASAPHLGHGM</sequence>
<reference evidence="2 3" key="1">
    <citation type="journal article" date="2021" name="MBio">
        <title>A New Model Trypanosomatid, Novymonas esmeraldas: Genomic Perception of Its 'Candidatus Pandoraea novymonadis' Endosymbiont.</title>
        <authorList>
            <person name="Zakharova A."/>
            <person name="Saura A."/>
            <person name="Butenko A."/>
            <person name="Podesvova L."/>
            <person name="Warmusova S."/>
            <person name="Kostygov A.Y."/>
            <person name="Nenarokova A."/>
            <person name="Lukes J."/>
            <person name="Opperdoes F.R."/>
            <person name="Yurchenko V."/>
        </authorList>
    </citation>
    <scope>NUCLEOTIDE SEQUENCE [LARGE SCALE GENOMIC DNA]</scope>
    <source>
        <strain evidence="2 3">E262AT.01</strain>
    </source>
</reference>
<dbReference type="AlphaFoldDB" id="A0AAW0FDM6"/>
<dbReference type="EMBL" id="JAECZO010000027">
    <property type="protein sequence ID" value="KAK7202235.1"/>
    <property type="molecule type" value="Genomic_DNA"/>
</dbReference>
<evidence type="ECO:0000313" key="3">
    <source>
        <dbReference type="Proteomes" id="UP001430356"/>
    </source>
</evidence>
<dbReference type="Proteomes" id="UP001430356">
    <property type="component" value="Unassembled WGS sequence"/>
</dbReference>
<accession>A0AAW0FDM6</accession>
<proteinExistence type="predicted"/>
<feature type="region of interest" description="Disordered" evidence="1">
    <location>
        <begin position="171"/>
        <end position="218"/>
    </location>
</feature>
<comment type="caution">
    <text evidence="2">The sequence shown here is derived from an EMBL/GenBank/DDBJ whole genome shotgun (WGS) entry which is preliminary data.</text>
</comment>
<feature type="compositionally biased region" description="Polar residues" evidence="1">
    <location>
        <begin position="172"/>
        <end position="188"/>
    </location>
</feature>
<evidence type="ECO:0000313" key="2">
    <source>
        <dbReference type="EMBL" id="KAK7202235.1"/>
    </source>
</evidence>
<gene>
    <name evidence="2" type="ORF">NESM_000294200</name>
</gene>